<dbReference type="AlphaFoldDB" id="A0A2V2WHR2"/>
<proteinExistence type="predicted"/>
<organism evidence="3 4">
    <name type="scientific">Trypanosoma cruzi</name>
    <dbReference type="NCBI Taxonomy" id="5693"/>
    <lineage>
        <taxon>Eukaryota</taxon>
        <taxon>Discoba</taxon>
        <taxon>Euglenozoa</taxon>
        <taxon>Kinetoplastea</taxon>
        <taxon>Metakinetoplastina</taxon>
        <taxon>Trypanosomatida</taxon>
        <taxon>Trypanosomatidae</taxon>
        <taxon>Trypanosoma</taxon>
        <taxon>Schizotrypanum</taxon>
    </lineage>
</organism>
<evidence type="ECO:0000313" key="2">
    <source>
        <dbReference type="EMBL" id="KAF5220044.1"/>
    </source>
</evidence>
<reference evidence="2" key="3">
    <citation type="submission" date="2020-04" db="EMBL/GenBank/DDBJ databases">
        <authorList>
            <person name="Diaz Viraque F."/>
        </authorList>
    </citation>
    <scope>NUCLEOTIDE SEQUENCE</scope>
    <source>
        <strain evidence="2">Berenice</strain>
    </source>
</reference>
<gene>
    <name evidence="3" type="ORF">C3747_94g140</name>
    <name evidence="2" type="ORF">ECC02_006952</name>
</gene>
<dbReference type="Proteomes" id="UP000583944">
    <property type="component" value="Unassembled WGS sequence"/>
</dbReference>
<dbReference type="EMBL" id="PRFC01000094">
    <property type="protein sequence ID" value="PWV08101.1"/>
    <property type="molecule type" value="Genomic_DNA"/>
</dbReference>
<accession>A0A2V2WHR2</accession>
<dbReference type="VEuPathDB" id="TriTrypDB:TcCLB.503411.10"/>
<dbReference type="VEuPathDB" id="TriTrypDB:TcYC6_0077580"/>
<dbReference type="VEuPathDB" id="TriTrypDB:ECC02_006952"/>
<feature type="region of interest" description="Disordered" evidence="1">
    <location>
        <begin position="140"/>
        <end position="159"/>
    </location>
</feature>
<reference evidence="3 4" key="1">
    <citation type="journal article" date="2018" name="Microb. Genom.">
        <title>Expanding an expanded genome: long-read sequencing of Trypanosoma cruzi.</title>
        <authorList>
            <person name="Berna L."/>
            <person name="Rodriguez M."/>
            <person name="Chiribao M.L."/>
            <person name="Parodi-Talice A."/>
            <person name="Pita S."/>
            <person name="Rijo G."/>
            <person name="Alvarez-Valin F."/>
            <person name="Robello C."/>
        </authorList>
    </citation>
    <scope>NUCLEOTIDE SEQUENCE [LARGE SCALE GENOMIC DNA]</scope>
    <source>
        <strain evidence="3 4">TCC</strain>
    </source>
</reference>
<evidence type="ECO:0000313" key="3">
    <source>
        <dbReference type="EMBL" id="PWV08101.1"/>
    </source>
</evidence>
<name>A0A2V2WHR2_TRYCR</name>
<dbReference type="VEuPathDB" id="TriTrypDB:Tc_MARK_9543"/>
<protein>
    <submittedName>
        <fullName evidence="3">Uncharacterized protein</fullName>
    </submittedName>
</protein>
<dbReference type="VEuPathDB" id="TriTrypDB:TCSYLVIO_006324"/>
<comment type="caution">
    <text evidence="3">The sequence shown here is derived from an EMBL/GenBank/DDBJ whole genome shotgun (WGS) entry which is preliminary data.</text>
</comment>
<evidence type="ECO:0000313" key="4">
    <source>
        <dbReference type="Proteomes" id="UP000246078"/>
    </source>
</evidence>
<dbReference type="VEuPathDB" id="TriTrypDB:C3747_94g140"/>
<dbReference type="Proteomes" id="UP000246078">
    <property type="component" value="Unassembled WGS sequence"/>
</dbReference>
<dbReference type="EMBL" id="JABDHM010000058">
    <property type="protein sequence ID" value="KAF5220044.1"/>
    <property type="molecule type" value="Genomic_DNA"/>
</dbReference>
<sequence length="267" mass="28671">MYQVSTPGICQEGIGSCLSPGPQYESGFSPSDISVQLPEEMCVDDVCPPEPKIYSKGSLSSPITEEDKSMHMQFCDMRQDSNRSAPPTGGRLSCVSGAYSMGSSQNSPLRGPSSRDISLNSLFADLEGCEVLKEHYGEVAERDDGPESNGAKASGPHRNVENSYIAASRGGAERGANRYGGLASHLEPAIWSGGRWGNMEIYMQLPDPSVIPGPGPGLPFSVNRQSVFVMGQFDLPVYADGDVFMGSRAEDKKESNSERMKEQGCQP</sequence>
<dbReference type="VEuPathDB" id="TriTrypDB:TcG_07278"/>
<dbReference type="VEuPathDB" id="TriTrypDB:TCDM_08537"/>
<evidence type="ECO:0000313" key="5">
    <source>
        <dbReference type="Proteomes" id="UP000583944"/>
    </source>
</evidence>
<feature type="region of interest" description="Disordered" evidence="1">
    <location>
        <begin position="248"/>
        <end position="267"/>
    </location>
</feature>
<dbReference type="VEuPathDB" id="TriTrypDB:TcCL_ESM12409"/>
<dbReference type="VEuPathDB" id="TriTrypDB:BCY84_02817"/>
<dbReference type="OrthoDB" id="240942at2759"/>
<evidence type="ECO:0000256" key="1">
    <source>
        <dbReference type="SAM" id="MobiDB-lite"/>
    </source>
</evidence>
<reference evidence="2 5" key="2">
    <citation type="journal article" date="2019" name="Genome Biol. Evol.">
        <title>Nanopore Sequencing Significantly Improves Genome Assembly of the Protozoan Parasite Trypanosoma cruzi.</title>
        <authorList>
            <person name="Diaz-Viraque F."/>
            <person name="Pita S."/>
            <person name="Greif G."/>
            <person name="de Souza R.C.M."/>
            <person name="Iraola G."/>
            <person name="Robello C."/>
        </authorList>
    </citation>
    <scope>NUCLEOTIDE SEQUENCE [LARGE SCALE GENOMIC DNA]</scope>
    <source>
        <strain evidence="2 5">Berenice</strain>
    </source>
</reference>
<dbReference type="VEuPathDB" id="TriTrypDB:TcCLB.503975.60"/>
<dbReference type="VEuPathDB" id="TriTrypDB:TcBrA4_0101600"/>